<feature type="region of interest" description="Disordered" evidence="1">
    <location>
        <begin position="1"/>
        <end position="20"/>
    </location>
</feature>
<accession>A0A2P2R093</accession>
<name>A0A2P2R093_RHIMU</name>
<dbReference type="AlphaFoldDB" id="A0A2P2R093"/>
<sequence length="20" mass="2197">MIKHTNAELNLPKTVTTNGN</sequence>
<dbReference type="EMBL" id="GGEC01092156">
    <property type="protein sequence ID" value="MBX72640.1"/>
    <property type="molecule type" value="Transcribed_RNA"/>
</dbReference>
<reference evidence="2" key="1">
    <citation type="submission" date="2018-02" db="EMBL/GenBank/DDBJ databases">
        <title>Rhizophora mucronata_Transcriptome.</title>
        <authorList>
            <person name="Meera S.P."/>
            <person name="Sreeshan A."/>
            <person name="Augustine A."/>
        </authorList>
    </citation>
    <scope>NUCLEOTIDE SEQUENCE</scope>
    <source>
        <tissue evidence="2">Leaf</tissue>
    </source>
</reference>
<evidence type="ECO:0000313" key="2">
    <source>
        <dbReference type="EMBL" id="MBX72640.1"/>
    </source>
</evidence>
<proteinExistence type="predicted"/>
<evidence type="ECO:0000256" key="1">
    <source>
        <dbReference type="SAM" id="MobiDB-lite"/>
    </source>
</evidence>
<protein>
    <submittedName>
        <fullName evidence="2">Uncharacterized protein</fullName>
    </submittedName>
</protein>
<organism evidence="2">
    <name type="scientific">Rhizophora mucronata</name>
    <name type="common">Asiatic mangrove</name>
    <dbReference type="NCBI Taxonomy" id="61149"/>
    <lineage>
        <taxon>Eukaryota</taxon>
        <taxon>Viridiplantae</taxon>
        <taxon>Streptophyta</taxon>
        <taxon>Embryophyta</taxon>
        <taxon>Tracheophyta</taxon>
        <taxon>Spermatophyta</taxon>
        <taxon>Magnoliopsida</taxon>
        <taxon>eudicotyledons</taxon>
        <taxon>Gunneridae</taxon>
        <taxon>Pentapetalae</taxon>
        <taxon>rosids</taxon>
        <taxon>fabids</taxon>
        <taxon>Malpighiales</taxon>
        <taxon>Rhizophoraceae</taxon>
        <taxon>Rhizophora</taxon>
    </lineage>
</organism>